<dbReference type="Pfam" id="PF00924">
    <property type="entry name" value="MS_channel_2nd"/>
    <property type="match status" value="1"/>
</dbReference>
<feature type="transmembrane region" description="Helical" evidence="5">
    <location>
        <begin position="103"/>
        <end position="125"/>
    </location>
</feature>
<dbReference type="InterPro" id="IPR006685">
    <property type="entry name" value="MscS_channel_2nd"/>
</dbReference>
<accession>A0AA37BQ74</accession>
<sequence>MSPGTRIAYLVLALAVIASFLYYYARIVTVIPGRYIVYLDAALVVASSIVVLRALRPVVRGMAGRAIGGSGASLATFILDSVVYFLMAAAVLSLFGINVYQVILGSAFLAAVLGLATQSVLSNLLTGLMIEVARPFRVGDDVFISTATSGSNYMTFQYPVIAPKYFSSDGMYSQGVRGRVVNISLNYTYLQSADGTLTVIPNGNMVYGAVALLGKARASAIRYEVPKSVDPVKLRSSLEGALCAGIQDGENRAEILIDETTLNTYVILIRLWGDMREQAMNRAMAVMEGFRARPMGLNSG</sequence>
<protein>
    <recommendedName>
        <fullName evidence="6">Mechanosensitive ion channel MscS domain-containing protein</fullName>
    </recommendedName>
</protein>
<reference evidence="7" key="2">
    <citation type="submission" date="2022-09" db="EMBL/GenBank/DDBJ databases">
        <authorList>
            <person name="Sun Q."/>
            <person name="Ohkuma M."/>
        </authorList>
    </citation>
    <scope>NUCLEOTIDE SEQUENCE</scope>
    <source>
        <strain evidence="7">JCM 13583</strain>
    </source>
</reference>
<evidence type="ECO:0000313" key="7">
    <source>
        <dbReference type="EMBL" id="GGM68484.1"/>
    </source>
</evidence>
<dbReference type="Gene3D" id="1.10.287.1260">
    <property type="match status" value="1"/>
</dbReference>
<organism evidence="7 8">
    <name type="scientific">Thermogymnomonas acidicola</name>
    <dbReference type="NCBI Taxonomy" id="399579"/>
    <lineage>
        <taxon>Archaea</taxon>
        <taxon>Methanobacteriati</taxon>
        <taxon>Thermoplasmatota</taxon>
        <taxon>Thermoplasmata</taxon>
        <taxon>Thermoplasmatales</taxon>
        <taxon>Thermogymnomonas</taxon>
    </lineage>
</organism>
<reference evidence="7" key="1">
    <citation type="journal article" date="2014" name="Int. J. Syst. Evol. Microbiol.">
        <title>Complete genome sequence of Corynebacterium casei LMG S-19264T (=DSM 44701T), isolated from a smear-ripened cheese.</title>
        <authorList>
            <consortium name="US DOE Joint Genome Institute (JGI-PGF)"/>
            <person name="Walter F."/>
            <person name="Albersmeier A."/>
            <person name="Kalinowski J."/>
            <person name="Ruckert C."/>
        </authorList>
    </citation>
    <scope>NUCLEOTIDE SEQUENCE</scope>
    <source>
        <strain evidence="7">JCM 13583</strain>
    </source>
</reference>
<feature type="transmembrane region" description="Helical" evidence="5">
    <location>
        <begin position="36"/>
        <end position="55"/>
    </location>
</feature>
<dbReference type="AlphaFoldDB" id="A0AA37BQ74"/>
<evidence type="ECO:0000313" key="8">
    <source>
        <dbReference type="Proteomes" id="UP000632195"/>
    </source>
</evidence>
<dbReference type="EMBL" id="BMNY01000001">
    <property type="protein sequence ID" value="GGM68484.1"/>
    <property type="molecule type" value="Genomic_DNA"/>
</dbReference>
<keyword evidence="2 5" id="KW-0812">Transmembrane</keyword>
<proteinExistence type="predicted"/>
<evidence type="ECO:0000259" key="6">
    <source>
        <dbReference type="Pfam" id="PF00924"/>
    </source>
</evidence>
<dbReference type="GO" id="GO:0016020">
    <property type="term" value="C:membrane"/>
    <property type="evidence" value="ECO:0007669"/>
    <property type="project" value="UniProtKB-SubCell"/>
</dbReference>
<feature type="transmembrane region" description="Helical" evidence="5">
    <location>
        <begin position="76"/>
        <end position="97"/>
    </location>
</feature>
<comment type="caution">
    <text evidence="7">The sequence shown here is derived from an EMBL/GenBank/DDBJ whole genome shotgun (WGS) entry which is preliminary data.</text>
</comment>
<dbReference type="GO" id="GO:0008381">
    <property type="term" value="F:mechanosensitive monoatomic ion channel activity"/>
    <property type="evidence" value="ECO:0007669"/>
    <property type="project" value="InterPro"/>
</dbReference>
<dbReference type="InterPro" id="IPR023408">
    <property type="entry name" value="MscS_beta-dom_sf"/>
</dbReference>
<dbReference type="InterPro" id="IPR045275">
    <property type="entry name" value="MscS_archaea/bacteria_type"/>
</dbReference>
<gene>
    <name evidence="7" type="ORF">GCM10007108_03250</name>
</gene>
<dbReference type="PANTHER" id="PTHR30221:SF1">
    <property type="entry name" value="SMALL-CONDUCTANCE MECHANOSENSITIVE CHANNEL"/>
    <property type="match status" value="1"/>
</dbReference>
<keyword evidence="8" id="KW-1185">Reference proteome</keyword>
<keyword evidence="3 5" id="KW-1133">Transmembrane helix</keyword>
<dbReference type="RefSeq" id="WP_188679755.1">
    <property type="nucleotide sequence ID" value="NZ_BMNY01000001.1"/>
</dbReference>
<dbReference type="Proteomes" id="UP000632195">
    <property type="component" value="Unassembled WGS sequence"/>
</dbReference>
<keyword evidence="4 5" id="KW-0472">Membrane</keyword>
<evidence type="ECO:0000256" key="3">
    <source>
        <dbReference type="ARBA" id="ARBA00022989"/>
    </source>
</evidence>
<dbReference type="PANTHER" id="PTHR30221">
    <property type="entry name" value="SMALL-CONDUCTANCE MECHANOSENSITIVE CHANNEL"/>
    <property type="match status" value="1"/>
</dbReference>
<evidence type="ECO:0000256" key="4">
    <source>
        <dbReference type="ARBA" id="ARBA00023136"/>
    </source>
</evidence>
<dbReference type="SUPFAM" id="SSF50182">
    <property type="entry name" value="Sm-like ribonucleoproteins"/>
    <property type="match status" value="1"/>
</dbReference>
<feature type="transmembrane region" description="Helical" evidence="5">
    <location>
        <begin position="7"/>
        <end position="24"/>
    </location>
</feature>
<name>A0AA37BQ74_9ARCH</name>
<evidence type="ECO:0000256" key="5">
    <source>
        <dbReference type="SAM" id="Phobius"/>
    </source>
</evidence>
<comment type="subcellular location">
    <subcellularLocation>
        <location evidence="1">Membrane</location>
    </subcellularLocation>
</comment>
<dbReference type="Gene3D" id="2.30.30.60">
    <property type="match status" value="1"/>
</dbReference>
<evidence type="ECO:0000256" key="2">
    <source>
        <dbReference type="ARBA" id="ARBA00022692"/>
    </source>
</evidence>
<evidence type="ECO:0000256" key="1">
    <source>
        <dbReference type="ARBA" id="ARBA00004370"/>
    </source>
</evidence>
<dbReference type="InterPro" id="IPR010920">
    <property type="entry name" value="LSM_dom_sf"/>
</dbReference>
<feature type="domain" description="Mechanosensitive ion channel MscS" evidence="6">
    <location>
        <begin position="120"/>
        <end position="206"/>
    </location>
</feature>